<feature type="repeat" description="WD" evidence="1">
    <location>
        <begin position="375"/>
        <end position="409"/>
    </location>
</feature>
<dbReference type="InterPro" id="IPR001680">
    <property type="entry name" value="WD40_rpt"/>
</dbReference>
<feature type="repeat" description="WD" evidence="1">
    <location>
        <begin position="328"/>
        <end position="362"/>
    </location>
</feature>
<dbReference type="SMART" id="SM00320">
    <property type="entry name" value="WD40"/>
    <property type="match status" value="5"/>
</dbReference>
<dbReference type="AlphaFoldDB" id="A0A0H5G9H3"/>
<name>A0A0H5G9H3_9BASI</name>
<feature type="region of interest" description="Disordered" evidence="2">
    <location>
        <begin position="1"/>
        <end position="83"/>
    </location>
</feature>
<dbReference type="PROSITE" id="PS50082">
    <property type="entry name" value="WD_REPEATS_2"/>
    <property type="match status" value="3"/>
</dbReference>
<protein>
    <submittedName>
        <fullName evidence="3">Uncharacterized protein</fullName>
    </submittedName>
</protein>
<dbReference type="EMBL" id="LN868506">
    <property type="protein sequence ID" value="CRX78954.1"/>
    <property type="molecule type" value="Genomic_DNA"/>
</dbReference>
<dbReference type="InterPro" id="IPR015943">
    <property type="entry name" value="WD40/YVTN_repeat-like_dom_sf"/>
</dbReference>
<dbReference type="InterPro" id="IPR051859">
    <property type="entry name" value="DCAF"/>
</dbReference>
<feature type="compositionally biased region" description="Polar residues" evidence="2">
    <location>
        <begin position="503"/>
        <end position="523"/>
    </location>
</feature>
<feature type="compositionally biased region" description="Acidic residues" evidence="2">
    <location>
        <begin position="33"/>
        <end position="44"/>
    </location>
</feature>
<feature type="region of interest" description="Disordered" evidence="2">
    <location>
        <begin position="501"/>
        <end position="528"/>
    </location>
</feature>
<feature type="repeat" description="WD" evidence="1">
    <location>
        <begin position="293"/>
        <end position="327"/>
    </location>
</feature>
<sequence length="581" mass="64331">MSSIPGAFFSDSDDEPYGDGLPGGLTPTGSDLIETDPDDEDFAPESDIHFTDRDDDDDDLDMDDDTGAETTEDGVEPEPTGTLSIGVDQATRALLLVDASGPPKSYIDKERKFTDYSAAFPSVLRERELNILRSPKSQLGHLAIPNTPGVEVAQHQSKVYSGQYSADGNFFYAASQAMRVYIYDTRNAPRTGDKSVLDAPTPARGNSMYSTPWQHRTSLKTIKVVKANRALCQWTITDATLSADNQFLCYSSITPYLHLVKTGTESGAWESGDDDQTVLDITNGRGSMSRFGVWSVRFSNDAKELVAGANDGQMFVYDLESQRTILRVDAHSDDVNAVAFADSSSSNLLLSGSDDSFIKVWDRRSLSGQRASGTLVGHTEGITFVAPKGDGRYCLSNGKDQATKLWDLRMMVTNEDFDKKRLSRLDFGIPGWDYRQSFYSKPRYKEHPHDVSVMTYRRHAVLRTLIRCHFSPAATTDQRYVYSGSSDGKIHTLDRRYTHPLLNRSTGDYNDPSSPLLRSSTAPPSRGYSRTVRDVAWHPYRPEIMSTSWGEDGDSGSLALHEWSERGWERRGGGVLSAEAA</sequence>
<dbReference type="Gene3D" id="2.130.10.10">
    <property type="entry name" value="YVTN repeat-like/Quinoprotein amine dehydrogenase"/>
    <property type="match status" value="1"/>
</dbReference>
<dbReference type="PANTHER" id="PTHR19847:SF7">
    <property type="entry name" value="DDB1- AND CUL4-ASSOCIATED FACTOR 11"/>
    <property type="match status" value="1"/>
</dbReference>
<organism evidence="3">
    <name type="scientific">Leucosporidium scottii</name>
    <dbReference type="NCBI Taxonomy" id="5278"/>
    <lineage>
        <taxon>Eukaryota</taxon>
        <taxon>Fungi</taxon>
        <taxon>Dikarya</taxon>
        <taxon>Basidiomycota</taxon>
        <taxon>Pucciniomycotina</taxon>
        <taxon>Microbotryomycetes</taxon>
        <taxon>Leucosporidiales</taxon>
        <taxon>Leucosporidium</taxon>
    </lineage>
</organism>
<gene>
    <name evidence="3" type="ORF">ls5930a1_00019</name>
</gene>
<dbReference type="InterPro" id="IPR036322">
    <property type="entry name" value="WD40_repeat_dom_sf"/>
</dbReference>
<reference evidence="3" key="1">
    <citation type="submission" date="2015-06" db="EMBL/GenBank/DDBJ databases">
        <title>Genetic Architecture Underlying Mating-Type Determination in the Yeast Leucosporidium scottii and the Evolution of Mating Systems in Basidiomycetes.</title>
        <authorList>
            <person name="Maia T.M."/>
            <person name="Lopes S."/>
            <person name="Almeida J.M.G.C.F."/>
            <person name="Rosa L.H."/>
            <person name="Sampaio J.P."/>
            <person name="Goncalves P."/>
            <person name="Coelho M.A."/>
        </authorList>
    </citation>
    <scope>NUCLEOTIDE SEQUENCE</scope>
</reference>
<dbReference type="Pfam" id="PF00400">
    <property type="entry name" value="WD40"/>
    <property type="match status" value="3"/>
</dbReference>
<dbReference type="GO" id="GO:0043161">
    <property type="term" value="P:proteasome-mediated ubiquitin-dependent protein catabolic process"/>
    <property type="evidence" value="ECO:0007669"/>
    <property type="project" value="TreeGrafter"/>
</dbReference>
<keyword evidence="1" id="KW-0853">WD repeat</keyword>
<feature type="compositionally biased region" description="Acidic residues" evidence="2">
    <location>
        <begin position="53"/>
        <end position="76"/>
    </location>
</feature>
<dbReference type="SUPFAM" id="SSF50978">
    <property type="entry name" value="WD40 repeat-like"/>
    <property type="match status" value="1"/>
</dbReference>
<proteinExistence type="predicted"/>
<evidence type="ECO:0000313" key="3">
    <source>
        <dbReference type="EMBL" id="CRX78954.1"/>
    </source>
</evidence>
<dbReference type="PROSITE" id="PS50294">
    <property type="entry name" value="WD_REPEATS_REGION"/>
    <property type="match status" value="2"/>
</dbReference>
<dbReference type="GO" id="GO:0080008">
    <property type="term" value="C:Cul4-RING E3 ubiquitin ligase complex"/>
    <property type="evidence" value="ECO:0007669"/>
    <property type="project" value="TreeGrafter"/>
</dbReference>
<evidence type="ECO:0000256" key="1">
    <source>
        <dbReference type="PROSITE-ProRule" id="PRU00221"/>
    </source>
</evidence>
<dbReference type="PANTHER" id="PTHR19847">
    <property type="entry name" value="DDB1- AND CUL4-ASSOCIATED FACTOR 11"/>
    <property type="match status" value="1"/>
</dbReference>
<accession>A0A0H5G9H3</accession>
<evidence type="ECO:0000256" key="2">
    <source>
        <dbReference type="SAM" id="MobiDB-lite"/>
    </source>
</evidence>